<gene>
    <name evidence="3" type="ORF">HUG17_6306</name>
</gene>
<dbReference type="GO" id="GO:0005085">
    <property type="term" value="F:guanyl-nucleotide exchange factor activity"/>
    <property type="evidence" value="ECO:0007669"/>
    <property type="project" value="InterPro"/>
</dbReference>
<evidence type="ECO:0000313" key="3">
    <source>
        <dbReference type="EMBL" id="KAH7643944.1"/>
    </source>
</evidence>
<comment type="caution">
    <text evidence="3">The sequence shown here is derived from an EMBL/GenBank/DDBJ whole genome shotgun (WGS) entry which is preliminary data.</text>
</comment>
<dbReference type="SMART" id="SM00252">
    <property type="entry name" value="SH2"/>
    <property type="match status" value="1"/>
</dbReference>
<dbReference type="Pfam" id="PF00617">
    <property type="entry name" value="RasGEF"/>
    <property type="match status" value="1"/>
</dbReference>
<dbReference type="SUPFAM" id="SSF48366">
    <property type="entry name" value="Ras GEF"/>
    <property type="match status" value="1"/>
</dbReference>
<dbReference type="GO" id="GO:0007264">
    <property type="term" value="P:small GTPase-mediated signal transduction"/>
    <property type="evidence" value="ECO:0007669"/>
    <property type="project" value="InterPro"/>
</dbReference>
<evidence type="ECO:0000256" key="1">
    <source>
        <dbReference type="PROSITE-ProRule" id="PRU00191"/>
    </source>
</evidence>
<dbReference type="OrthoDB" id="2412973at2759"/>
<dbReference type="InterPro" id="IPR000980">
    <property type="entry name" value="SH2"/>
</dbReference>
<dbReference type="Gene3D" id="3.30.505.10">
    <property type="entry name" value="SH2 domain"/>
    <property type="match status" value="1"/>
</dbReference>
<dbReference type="PANTHER" id="PTHR14247">
    <property type="entry name" value="BREAST CANCER ANTI-ESTROGEN RESISTANCE PROTEIN 3 HOMOLOG-LIKE PROTEIN"/>
    <property type="match status" value="1"/>
</dbReference>
<reference evidence="3" key="1">
    <citation type="submission" date="2020-06" db="EMBL/GenBank/DDBJ databases">
        <authorList>
            <person name="Ji K."/>
            <person name="Li J."/>
        </authorList>
    </citation>
    <scope>NUCLEOTIDE SEQUENCE</scope>
    <source>
        <strain evidence="3">JKM2019</strain>
        <tissue evidence="3">Whole body</tissue>
    </source>
</reference>
<dbReference type="SUPFAM" id="SSF55550">
    <property type="entry name" value="SH2 domain"/>
    <property type="match status" value="1"/>
</dbReference>
<feature type="domain" description="SH2" evidence="2">
    <location>
        <begin position="11"/>
        <end position="112"/>
    </location>
</feature>
<dbReference type="InterPro" id="IPR023578">
    <property type="entry name" value="Ras_GEF_dom_sf"/>
</dbReference>
<organism evidence="3">
    <name type="scientific">Dermatophagoides farinae</name>
    <name type="common">American house dust mite</name>
    <dbReference type="NCBI Taxonomy" id="6954"/>
    <lineage>
        <taxon>Eukaryota</taxon>
        <taxon>Metazoa</taxon>
        <taxon>Ecdysozoa</taxon>
        <taxon>Arthropoda</taxon>
        <taxon>Chelicerata</taxon>
        <taxon>Arachnida</taxon>
        <taxon>Acari</taxon>
        <taxon>Acariformes</taxon>
        <taxon>Sarcoptiformes</taxon>
        <taxon>Astigmata</taxon>
        <taxon>Psoroptidia</taxon>
        <taxon>Analgoidea</taxon>
        <taxon>Pyroglyphidae</taxon>
        <taxon>Dermatophagoidinae</taxon>
        <taxon>Dermatophagoides</taxon>
    </lineage>
</organism>
<dbReference type="Gene3D" id="1.10.840.10">
    <property type="entry name" value="Ras guanine-nucleotide exchange factors catalytic domain"/>
    <property type="match status" value="1"/>
</dbReference>
<dbReference type="InterPro" id="IPR036964">
    <property type="entry name" value="RASGEF_cat_dom_sf"/>
</dbReference>
<sequence>MLWPNIENLGYYHGRLNRLEAEKLLAHDGQFLLRYTVQQVNNNEQKLLVLSCQHGNQHLHFIIHEIIIDDIGCRRFYFENESFTTVSDLISYHVINRIPITIESGAIIIEPIEYRLDCRMITAIRLDDSNDDQTTTSVVNVLLEHDAEFLAKYLLKTNIRFIMSKCKIVGINESMCSGLELMLLPEGSQLRKDLIIRHECLKYFVITTILKQSDQSKQLELIRKWMDIANQLENSIHDHFGFGSIMFGLCFPRIQDSTMWKIFGQKHGEYIRLFENNLRFKFTNYMNNARISSSPDSCLPFIIQLCHIIECSHIVDTNLLPKLTDDKFDESLLLEYDKQIGLNNFGFDDIIELTELSNQIIENLDQFDHNCQSIFLRSNSNHQQVDTNVDRLFRTDFHVRFLFDHNHHKHQRTNEKPKLSSEDFYRLELSLNDDHQFVGCVKSRNFIFKIFL</sequence>
<reference evidence="3" key="2">
    <citation type="journal article" date="2021" name="World Allergy Organ. J.">
        <title>Chromosome-level assembly of Dermatophagoides farinae genome and transcriptome reveals two novel allergens Der f 37 and Der f 39.</title>
        <authorList>
            <person name="Chen J."/>
            <person name="Cai Z."/>
            <person name="Fan D."/>
            <person name="Hu J."/>
            <person name="Hou Y."/>
            <person name="He Y."/>
            <person name="Zhang Z."/>
            <person name="Zhao Z."/>
            <person name="Gao P."/>
            <person name="Hu W."/>
            <person name="Sun J."/>
            <person name="Li J."/>
            <person name="Ji K."/>
        </authorList>
    </citation>
    <scope>NUCLEOTIDE SEQUENCE</scope>
    <source>
        <strain evidence="3">JKM2019</strain>
    </source>
</reference>
<dbReference type="AlphaFoldDB" id="A0A9D4SIN5"/>
<dbReference type="InterPro" id="IPR055491">
    <property type="entry name" value="DUF7063"/>
</dbReference>
<dbReference type="PROSITE" id="PS50001">
    <property type="entry name" value="SH2"/>
    <property type="match status" value="1"/>
</dbReference>
<dbReference type="Pfam" id="PF23205">
    <property type="entry name" value="DUF7063"/>
    <property type="match status" value="1"/>
</dbReference>
<dbReference type="Proteomes" id="UP000828236">
    <property type="component" value="Unassembled WGS sequence"/>
</dbReference>
<dbReference type="PANTHER" id="PTHR14247:SF8">
    <property type="entry name" value="RAS-GEF DOMAIN-CONTAINING PROTEIN"/>
    <property type="match status" value="1"/>
</dbReference>
<proteinExistence type="predicted"/>
<accession>A0A9D4SIN5</accession>
<dbReference type="InterPro" id="IPR036860">
    <property type="entry name" value="SH2_dom_sf"/>
</dbReference>
<dbReference type="EMBL" id="SDOV01000002">
    <property type="protein sequence ID" value="KAH7643944.1"/>
    <property type="molecule type" value="Genomic_DNA"/>
</dbReference>
<protein>
    <recommendedName>
        <fullName evidence="2">SH2 domain-containing protein</fullName>
    </recommendedName>
</protein>
<name>A0A9D4SIN5_DERFA</name>
<dbReference type="InterPro" id="IPR051853">
    <property type="entry name" value="SH2-Ras-GEF_adapter"/>
</dbReference>
<dbReference type="InterPro" id="IPR001895">
    <property type="entry name" value="RASGEF_cat_dom"/>
</dbReference>
<keyword evidence="1" id="KW-0727">SH2 domain</keyword>
<evidence type="ECO:0000259" key="2">
    <source>
        <dbReference type="PROSITE" id="PS50001"/>
    </source>
</evidence>